<dbReference type="GO" id="GO:0003697">
    <property type="term" value="F:single-stranded DNA binding"/>
    <property type="evidence" value="ECO:0007669"/>
    <property type="project" value="TreeGrafter"/>
</dbReference>
<reference evidence="6" key="2">
    <citation type="journal article" date="2018" name="BMC Genomics">
        <title>Genomic insights into host adaptation between the wheat stripe rust pathogen (Puccinia striiformis f. sp. tritici) and the barley stripe rust pathogen (Puccinia striiformis f. sp. hordei).</title>
        <authorList>
            <person name="Xia C."/>
            <person name="Wang M."/>
            <person name="Yin C."/>
            <person name="Cornejo O.E."/>
            <person name="Hulbert S.H."/>
            <person name="Chen X."/>
        </authorList>
    </citation>
    <scope>NUCLEOTIDE SEQUENCE [LARGE SCALE GENOMIC DNA]</scope>
    <source>
        <strain evidence="6">93TX-2</strain>
    </source>
</reference>
<feature type="chain" id="PRO_5015734085" description="XPG N-terminal domain-containing protein" evidence="3">
    <location>
        <begin position="18"/>
        <end position="486"/>
    </location>
</feature>
<dbReference type="InterPro" id="IPR029060">
    <property type="entry name" value="PIN-like_dom_sf"/>
</dbReference>
<dbReference type="Proteomes" id="UP000238274">
    <property type="component" value="Unassembled WGS sequence"/>
</dbReference>
<feature type="signal peptide" evidence="3">
    <location>
        <begin position="1"/>
        <end position="17"/>
    </location>
</feature>
<organism evidence="5 6">
    <name type="scientific">Puccinia striiformis</name>
    <dbReference type="NCBI Taxonomy" id="27350"/>
    <lineage>
        <taxon>Eukaryota</taxon>
        <taxon>Fungi</taxon>
        <taxon>Dikarya</taxon>
        <taxon>Basidiomycota</taxon>
        <taxon>Pucciniomycotina</taxon>
        <taxon>Pucciniomycetes</taxon>
        <taxon>Pucciniales</taxon>
        <taxon>Pucciniaceae</taxon>
        <taxon>Puccinia</taxon>
    </lineage>
</organism>
<dbReference type="OrthoDB" id="31113at2759"/>
<keyword evidence="3" id="KW-0732">Signal</keyword>
<comment type="caution">
    <text evidence="5">The sequence shown here is derived from an EMBL/GenBank/DDBJ whole genome shotgun (WGS) entry which is preliminary data.</text>
</comment>
<keyword evidence="6" id="KW-1185">Reference proteome</keyword>
<dbReference type="SUPFAM" id="SSF88723">
    <property type="entry name" value="PIN domain-like"/>
    <property type="match status" value="1"/>
</dbReference>
<reference evidence="6" key="3">
    <citation type="journal article" date="2018" name="Mol. Plant Microbe Interact.">
        <title>Genome sequence resources for the wheat stripe rust pathogen (Puccinia striiformis f. sp. tritici) and the barley stripe rust pathogen (Puccinia striiformis f. sp. hordei).</title>
        <authorList>
            <person name="Xia C."/>
            <person name="Wang M."/>
            <person name="Yin C."/>
            <person name="Cornejo O.E."/>
            <person name="Hulbert S.H."/>
            <person name="Chen X."/>
        </authorList>
    </citation>
    <scope>NUCLEOTIDE SEQUENCE [LARGE SCALE GENOMIC DNA]</scope>
    <source>
        <strain evidence="6">93TX-2</strain>
    </source>
</reference>
<accession>A0A2S4W2Z9</accession>
<dbReference type="PANTHER" id="PTHR16171:SF7">
    <property type="entry name" value="DNA REPAIR PROTEIN RAD2"/>
    <property type="match status" value="1"/>
</dbReference>
<dbReference type="VEuPathDB" id="FungiDB:PSTT_15171"/>
<dbReference type="EMBL" id="PKSM01000081">
    <property type="protein sequence ID" value="POW16162.1"/>
    <property type="molecule type" value="Genomic_DNA"/>
</dbReference>
<sequence>MGLWTLISLLLVQSISTMGNKKLAIDSSIWLYQFQKHEGSRRKRNCQCPYLGFLRRISKLLYYGIKPVFVLMVVSQHSKDKPFAIVLIVVVLRMKGRNESAACRIIGKTAEKLLAAQLRQVAVMEAQKFSEKKSTKTTSIRSNRYNYYHPIPSPTKKQDSSKDQYQLPIDKIASATGLNRSRSYAKDNDHEFSQTQILNLKKRNNLTQKLLTVTDMVAKANLTIPIKIAAQRNKEYVLVKASEGWILGIENEDEKEETGSIKNPVKVDVEESEDEDVEFEEVKVDRPLRTGKGVASRTSDDEIEFEEVPLPTPTIKLKASREQQEADWREAIRFHYGTTDSNSVVDLKETSVPRPKDDVDLFQQSDEDEVIRDIISEVVAHEAFRPSRDLGEGSSKETTLITLVNKSSDSLKHQFSTSVTGPLSAESCPPVASKQMINILESVELEMDDDFLIPEPLAKPQTAPQIINLESVELEMDDDFLIQEPP</sequence>
<comment type="subcellular location">
    <subcellularLocation>
        <location evidence="1">Nucleus</location>
    </subcellularLocation>
</comment>
<protein>
    <recommendedName>
        <fullName evidence="4">XPG N-terminal domain-containing protein</fullName>
    </recommendedName>
</protein>
<dbReference type="AlphaFoldDB" id="A0A2S4W2Z9"/>
<evidence type="ECO:0000313" key="5">
    <source>
        <dbReference type="EMBL" id="POW16162.1"/>
    </source>
</evidence>
<evidence type="ECO:0000259" key="4">
    <source>
        <dbReference type="SMART" id="SM00485"/>
    </source>
</evidence>
<dbReference type="VEuPathDB" id="FungiDB:PSHT_06799"/>
<gene>
    <name evidence="5" type="ORF">PSHT_06799</name>
</gene>
<dbReference type="SMART" id="SM00485">
    <property type="entry name" value="XPGN"/>
    <property type="match status" value="1"/>
</dbReference>
<dbReference type="Pfam" id="PF00752">
    <property type="entry name" value="XPG_N"/>
    <property type="match status" value="1"/>
</dbReference>
<dbReference type="PANTHER" id="PTHR16171">
    <property type="entry name" value="DNA REPAIR PROTEIN COMPLEMENTING XP-G CELLS-RELATED"/>
    <property type="match status" value="1"/>
</dbReference>
<feature type="domain" description="XPG N-terminal" evidence="4">
    <location>
        <begin position="1"/>
        <end position="100"/>
    </location>
</feature>
<name>A0A2S4W2Z9_9BASI</name>
<dbReference type="Gene3D" id="3.40.50.1010">
    <property type="entry name" value="5'-nuclease"/>
    <property type="match status" value="1"/>
</dbReference>
<evidence type="ECO:0000256" key="2">
    <source>
        <dbReference type="ARBA" id="ARBA00023242"/>
    </source>
</evidence>
<reference evidence="5 6" key="1">
    <citation type="submission" date="2017-12" db="EMBL/GenBank/DDBJ databases">
        <title>Gene loss provides genomic basis for host adaptation in cereal stripe rust fungi.</title>
        <authorList>
            <person name="Xia C."/>
        </authorList>
    </citation>
    <scope>NUCLEOTIDE SEQUENCE [LARGE SCALE GENOMIC DNA]</scope>
    <source>
        <strain evidence="5 6">93TX-2</strain>
    </source>
</reference>
<evidence type="ECO:0000313" key="6">
    <source>
        <dbReference type="Proteomes" id="UP000238274"/>
    </source>
</evidence>
<evidence type="ECO:0000256" key="3">
    <source>
        <dbReference type="SAM" id="SignalP"/>
    </source>
</evidence>
<dbReference type="GO" id="GO:0004520">
    <property type="term" value="F:DNA endonuclease activity"/>
    <property type="evidence" value="ECO:0007669"/>
    <property type="project" value="TreeGrafter"/>
</dbReference>
<keyword evidence="2" id="KW-0539">Nucleus</keyword>
<dbReference type="InterPro" id="IPR006085">
    <property type="entry name" value="XPG_DNA_repair_N"/>
</dbReference>
<proteinExistence type="predicted"/>
<dbReference type="GO" id="GO:0005634">
    <property type="term" value="C:nucleus"/>
    <property type="evidence" value="ECO:0007669"/>
    <property type="project" value="UniProtKB-SubCell"/>
</dbReference>
<evidence type="ECO:0000256" key="1">
    <source>
        <dbReference type="ARBA" id="ARBA00004123"/>
    </source>
</evidence>